<reference evidence="1 2" key="1">
    <citation type="submission" date="2021-06" db="EMBL/GenBank/DDBJ databases">
        <authorList>
            <person name="Palmer J.M."/>
        </authorList>
    </citation>
    <scope>NUCLEOTIDE SEQUENCE [LARGE SCALE GENOMIC DNA]</scope>
    <source>
        <strain evidence="1 2">AS_MEX2019</strain>
        <tissue evidence="1">Muscle</tissue>
    </source>
</reference>
<comment type="caution">
    <text evidence="1">The sequence shown here is derived from an EMBL/GenBank/DDBJ whole genome shotgun (WGS) entry which is preliminary data.</text>
</comment>
<accession>A0ABV0YFY9</accession>
<keyword evidence="2" id="KW-1185">Reference proteome</keyword>
<dbReference type="Proteomes" id="UP001469553">
    <property type="component" value="Unassembled WGS sequence"/>
</dbReference>
<name>A0ABV0YFY9_9TELE</name>
<sequence length="127" mass="14303">MMACTKLATIVCDVTDANDQLECLTVSSNIQKLRRSLLLSSLLLKFYETSYNEATTQLIPALLSAPFIRPSLPPPFIFFAASAWKKKTSPFFSLKRAKANWILAALPFLRLWFQTGREEGGKDREEG</sequence>
<dbReference type="EMBL" id="JAHRIP010030819">
    <property type="protein sequence ID" value="MEQ2292734.1"/>
    <property type="molecule type" value="Genomic_DNA"/>
</dbReference>
<proteinExistence type="predicted"/>
<gene>
    <name evidence="1" type="ORF">AMECASPLE_025952</name>
</gene>
<evidence type="ECO:0000313" key="2">
    <source>
        <dbReference type="Proteomes" id="UP001469553"/>
    </source>
</evidence>
<organism evidence="1 2">
    <name type="scientific">Ameca splendens</name>
    <dbReference type="NCBI Taxonomy" id="208324"/>
    <lineage>
        <taxon>Eukaryota</taxon>
        <taxon>Metazoa</taxon>
        <taxon>Chordata</taxon>
        <taxon>Craniata</taxon>
        <taxon>Vertebrata</taxon>
        <taxon>Euteleostomi</taxon>
        <taxon>Actinopterygii</taxon>
        <taxon>Neopterygii</taxon>
        <taxon>Teleostei</taxon>
        <taxon>Neoteleostei</taxon>
        <taxon>Acanthomorphata</taxon>
        <taxon>Ovalentaria</taxon>
        <taxon>Atherinomorphae</taxon>
        <taxon>Cyprinodontiformes</taxon>
        <taxon>Goodeidae</taxon>
        <taxon>Ameca</taxon>
    </lineage>
</organism>
<protein>
    <submittedName>
        <fullName evidence="1">Uncharacterized protein</fullName>
    </submittedName>
</protein>
<evidence type="ECO:0000313" key="1">
    <source>
        <dbReference type="EMBL" id="MEQ2292734.1"/>
    </source>
</evidence>